<sequence>MQKQDRNQTRMKIRLFRTAQPRFSLRTLPTVLIVPCTASTRGSEESEDDRNFSLLDPLVCTAHPDDLASVFDPMMDFSFDHFSKERILKLSEDLTRARMQLVH</sequence>
<dbReference type="AlphaFoldDB" id="A0A8S9SC36"/>
<organism evidence="1 2">
    <name type="scientific">Brassica cretica</name>
    <name type="common">Mustard</name>
    <dbReference type="NCBI Taxonomy" id="69181"/>
    <lineage>
        <taxon>Eukaryota</taxon>
        <taxon>Viridiplantae</taxon>
        <taxon>Streptophyta</taxon>
        <taxon>Embryophyta</taxon>
        <taxon>Tracheophyta</taxon>
        <taxon>Spermatophyta</taxon>
        <taxon>Magnoliopsida</taxon>
        <taxon>eudicotyledons</taxon>
        <taxon>Gunneridae</taxon>
        <taxon>Pentapetalae</taxon>
        <taxon>rosids</taxon>
        <taxon>malvids</taxon>
        <taxon>Brassicales</taxon>
        <taxon>Brassicaceae</taxon>
        <taxon>Brassiceae</taxon>
        <taxon>Brassica</taxon>
    </lineage>
</organism>
<accession>A0A8S9SC36</accession>
<dbReference type="Proteomes" id="UP000712600">
    <property type="component" value="Unassembled WGS sequence"/>
</dbReference>
<evidence type="ECO:0000313" key="2">
    <source>
        <dbReference type="Proteomes" id="UP000712600"/>
    </source>
</evidence>
<evidence type="ECO:0000313" key="1">
    <source>
        <dbReference type="EMBL" id="KAF3598878.1"/>
    </source>
</evidence>
<reference evidence="1" key="1">
    <citation type="submission" date="2019-12" db="EMBL/GenBank/DDBJ databases">
        <title>Genome sequencing and annotation of Brassica cretica.</title>
        <authorList>
            <person name="Studholme D.J."/>
            <person name="Sarris P."/>
        </authorList>
    </citation>
    <scope>NUCLEOTIDE SEQUENCE</scope>
    <source>
        <strain evidence="1">PFS-109/04</strain>
        <tissue evidence="1">Leaf</tissue>
    </source>
</reference>
<comment type="caution">
    <text evidence="1">The sequence shown here is derived from an EMBL/GenBank/DDBJ whole genome shotgun (WGS) entry which is preliminary data.</text>
</comment>
<name>A0A8S9SC36_BRACR</name>
<dbReference type="EMBL" id="QGKX02000004">
    <property type="protein sequence ID" value="KAF3598878.1"/>
    <property type="molecule type" value="Genomic_DNA"/>
</dbReference>
<proteinExistence type="predicted"/>
<protein>
    <submittedName>
        <fullName evidence="1">Uncharacterized protein</fullName>
    </submittedName>
</protein>
<gene>
    <name evidence="1" type="ORF">F2Q69_00035944</name>
</gene>